<organism evidence="4 5">
    <name type="scientific">Candidatus Accumulibacter affinis</name>
    <dbReference type="NCBI Taxonomy" id="2954384"/>
    <lineage>
        <taxon>Bacteria</taxon>
        <taxon>Pseudomonadati</taxon>
        <taxon>Pseudomonadota</taxon>
        <taxon>Betaproteobacteria</taxon>
        <taxon>Candidatus Accumulibacter</taxon>
    </lineage>
</organism>
<evidence type="ECO:0000259" key="3">
    <source>
        <dbReference type="Pfam" id="PF25023"/>
    </source>
</evidence>
<gene>
    <name evidence="4" type="ORF">IPK02_19175</name>
</gene>
<dbReference type="PANTHER" id="PTHR34720">
    <property type="entry name" value="MICROCYSTIN DEPENDENT PROTEIN"/>
    <property type="match status" value="1"/>
</dbReference>
<dbReference type="InterPro" id="IPR006530">
    <property type="entry name" value="YD"/>
</dbReference>
<feature type="region of interest" description="Disordered" evidence="2">
    <location>
        <begin position="2096"/>
        <end position="2125"/>
    </location>
</feature>
<feature type="domain" description="Teneurin-like YD-shell" evidence="3">
    <location>
        <begin position="1708"/>
        <end position="1969"/>
    </location>
</feature>
<keyword evidence="1" id="KW-0677">Repeat</keyword>
<dbReference type="Gene3D" id="2.60.40.3440">
    <property type="match status" value="27"/>
</dbReference>
<protein>
    <submittedName>
        <fullName evidence="4">Tandem-95 repeat protein</fullName>
    </submittedName>
</protein>
<accession>A0A935W8C7</accession>
<feature type="domain" description="Teneurin-like YD-shell" evidence="3">
    <location>
        <begin position="1255"/>
        <end position="1395"/>
    </location>
</feature>
<evidence type="ECO:0000313" key="4">
    <source>
        <dbReference type="EMBL" id="MBK7955885.1"/>
    </source>
</evidence>
<comment type="caution">
    <text evidence="4">The sequence shown here is derived from an EMBL/GenBank/DDBJ whole genome shotgun (WGS) entry which is preliminary data.</text>
</comment>
<dbReference type="InterPro" id="IPR022385">
    <property type="entry name" value="Rhs_assc_core"/>
</dbReference>
<feature type="region of interest" description="Disordered" evidence="2">
    <location>
        <begin position="3013"/>
        <end position="3053"/>
    </location>
</feature>
<feature type="region of interest" description="Disordered" evidence="2">
    <location>
        <begin position="5447"/>
        <end position="5484"/>
    </location>
</feature>
<dbReference type="PANTHER" id="PTHR34720:SF9">
    <property type="entry name" value="BLR4714 PROTEIN"/>
    <property type="match status" value="1"/>
</dbReference>
<feature type="compositionally biased region" description="Polar residues" evidence="2">
    <location>
        <begin position="3035"/>
        <end position="3053"/>
    </location>
</feature>
<evidence type="ECO:0000256" key="2">
    <source>
        <dbReference type="SAM" id="MobiDB-lite"/>
    </source>
</evidence>
<feature type="compositionally biased region" description="Polar residues" evidence="2">
    <location>
        <begin position="5474"/>
        <end position="5484"/>
    </location>
</feature>
<dbReference type="Gene3D" id="2.60.40.680">
    <property type="match status" value="2"/>
</dbReference>
<dbReference type="SUPFAM" id="SSF49384">
    <property type="entry name" value="Carbohydrate-binding domain"/>
    <property type="match status" value="1"/>
</dbReference>
<feature type="domain" description="Teneurin-like YD-shell" evidence="3">
    <location>
        <begin position="1573"/>
        <end position="1700"/>
    </location>
</feature>
<evidence type="ECO:0000256" key="1">
    <source>
        <dbReference type="ARBA" id="ARBA00022737"/>
    </source>
</evidence>
<name>A0A935W8C7_9PROT</name>
<evidence type="ECO:0000313" key="5">
    <source>
        <dbReference type="Proteomes" id="UP000706151"/>
    </source>
</evidence>
<dbReference type="InterPro" id="IPR056823">
    <property type="entry name" value="TEN-like_YD-shell"/>
</dbReference>
<dbReference type="Pfam" id="PF17963">
    <property type="entry name" value="Big_9"/>
    <property type="match status" value="27"/>
</dbReference>
<dbReference type="Pfam" id="PF25023">
    <property type="entry name" value="TEN_YD-shell"/>
    <property type="match status" value="3"/>
</dbReference>
<dbReference type="GO" id="GO:0030246">
    <property type="term" value="F:carbohydrate binding"/>
    <property type="evidence" value="ECO:0007669"/>
    <property type="project" value="InterPro"/>
</dbReference>
<sequence>MAGITKLGGTVLTINTPGTLTFTTATEVTDSNLTAPTDVALAFTGATKLQSVNLTATGGGQILFPVAVSYMRNDYGETVIQASGVGSRIDLSHLSTFEGGGQYWDGHGYGHYYTTYVKALAGGEVDLSGVLSANGYGNSITVDGAGSELQVTGVTSLAATSVTVQGGSSVTFDAATLLSNVGLYAIGGGQILFPVAVSYMRNDYGDTVIQASGVGSRIDLSHLSTFEGGGQYWDGHGYGHYYTTYVKALAGGEVDLSGVLSANGYGNSITVDGAGSELGVGQITTISGTVLTAANGAVWTLPAGWHPTWGSGNTLSTTGTGSEFINRTTLSLAGTALPINTSDFINDGVLSPQTAGIFDFNGSFRVDDLGILTGVTAGTFTISGDLLGDTRNADQYAPQALVLFDGTGTLDSPQQLEVMGREQGGDPEGFSRNFVYGTLALSNDTYLKLVDLSDNATGTDPEALYTNSLIVPTGTTLDLNGLHLYTRAAQIGGTIVGGSITQIPDSGPIEWANPTPGAISVAGQLDEWSFFARAGQSITVAVDTDGSGVLAPKLNWAHVELVDSAGTVIASKDSTAAGQVVTLDNAAIPADGTFRVRIKAPVSDLSVTGNYLVSVWDVTADVSSLLLNKQVVGAIETPYSIDQWQFSATAGTQVRFDLVNRSSSGILFDLTGPVGWTGFKDIDRDSDLLTLPTAGTYTLTARGTGGYVGSSYAFQMQQTRVTDLALGSFQTGHFAGSGQAELFRIDVPDSNPLKVVLDDDASNNANELYLKFGSPPTRADYDYRFTTSAASDHEILVPLAYAGQWYALVYGDTVRTNSTFDISARSNGVFLNAVTPDRYAANATATLTLTGAGFDATTAFSLVAANSTVIPAASVVVISPTRATANFSLAGLTPGMYSVLATEPGGASDTLTNRFTVTGAGAGELDIQLVVPSVLGRHATATLYVDYANTGNEAIPAPLLILSSDDPDGSDRPLMTLDQARVGAGFWTSAVPAGFSSSVQFLTTGSTPALLQPGESGRIPVYFVGLEGPWDFGDRTVEFIVGVARDDGNAVDWNSIGNSIRPDYVRPDAWQAIWSNFVSNVGGTWTGYFTALNENATYLNTLAAPTSEISRLFGFELRQAEGLNPIRYLASSTEAAMPAPGPDLVFSQAYAQPISRRYEVGPLGRGWADNWQLSLAEESDGTVRITDMTGTPRIFQPDSRAYGTPVMRAAALWIPGPLPRPAPNTTHYTAAAGDHGILTSYVGGSYMLTETDGTQYYFRADGKLDFVRDTNGNSINCSYTGGLLTGLTHTSGQSLAIAYNGAGRISSVTDSDGRQSLYTYDVSNQYLLSVQDYDGRVTSYSYITGQGAAKEHALSEIAFPDGSHRYYTYDSHGRLASTYRDGGAEKITFSYDTAGTVTATDALGNPSQFFFDDWGTILKSTNPLGNSVLLSLDADRNLSSVTDPAGRTSVFQYDSGDNLTRFTDAMGHATNFTYTADFNRLDKLTDANGNLTDYNYDTRGNLTNISYADGSQERWGYDSLGQSTTWTNRRGTPVGFTYNGDGQITRKTYADGTHVDYLYDARGNLTSATDATGTTTLTYDADDYLTRIDYPGPGGRWLAYTYDSAGRRATSTDQLGHQLFYEFDAVGRLSRITDESSAQVVLYEYDAAGRIALKTLGNGVYTTYDYDAAGQLLHLVNHTADATVLSRFDYSYDSRGRRISMGTLDGAWTYSYDDIGQLTHAVFASTNPAIPDQDLLYVYDAMGNRIRTVENGVTTAYTTNNLNQYTKVGDTTYAFDADGNLVSETSPSGTALYSYDDENRLIAVQQGANAWAYTYDAFNLRVASSHNGAATRFVVDPVGLGHVVGEYDATGGQIARYDFGIGLLSQTANGASSWYTFDALGSTAALSDASGNYLSTYSYSPFGAVLRESGGERNPFQYIGEWGVSKEGTGLDFMRARSYLPAEGRFVQSDPAGLLGGFNVYSYTLNNPIRFIDPLGLCSTDFADQFDDVRRARDKGDSPELRDRDHYYFAAETVAWWGRAGWFAQGIASTFVEVAVGGYQVYKIMVPLPIQEWIVNDTMTPASWGQVESGYAGVQAGLASPDKPFWLGGGLDFCDPTLPEPPRTPKDGGDGRIPGAVDPNQKLGPSGFGPTAYISASTPLPYRIDFENDATATAPAQIVTITDQLDPDLDWSSFALTEIGFGDHLIAVPANAQHFETTVPVHYNGQDFDVQIEAGINLATGQVFAHFYSIDPNTSLPPDVLTGFLPPEDGTGRGMGHVSYLIDQKPGLATGTQIRNVALISFDGQPWIATNQIEPHNPAAGTDPAKEALNTIDAGAPTSAVQALPPTRTRPDFLVQWTSTDDAGGSGVASHDIYVATDGGSYVLWKDDITATSATFTGQAGHSYAFYSVAQDHVGNAEAAPATADATTQIVDGLAVTAVATDASGAAIRFNRALDPATLNLYATETGGQGPADVTLVGAATGAVTGSLLLDDDLQGFRFVKTGGPLLPDTYTLTLRSAANGVIDTLGRLLDGDDDGAPGGDSVTTLAVAGPLPRVLSLPDVVRGPGQPANIPATVSGIPIRLSDGSGVESLEFTLNYDPTLLSISDVIPAAGLPAGSTLAANLTVPGQVRVAMAFPTPLAAGARDLVKLTAAVPSTAPYRAKQVLDLTAVSVNEGHLAAVADDAVHLVAYFGDTTGNGTYSALDGQRVLRVAVGLDSGFAAYPLADPVLVSDITANGAVSSLDATRILQEAVGIDRPEIPSLPVPGLPITPAGADPYVHIPTNLSGTPGSVITAPVLIDDAVGLESADLRLSYDPALVEVVEVRAGSVTVAKETALLTNPSPASNATGTLGITMALTIPRPPGGGSLLEIDFRIKATAALGTTALNLTQVSLNEDGLVLSPLPVPGQDASDGRLTIHGAGNTAPIAVADDYATDEDSPLSITAPGLLANDTDVDADSLTAVLVDGPAHGLLSLNPDGGFLYTPQADYHGQDRFTYRASDGVDASGIATVNLTINPVPDAPVAVDDDYTVHQGQTLQVPPSTGALANDSDADGDPLTTQRDINTAPQHGSVSLNSDGSFVYSPHAGYVGTDSFDYVLSDGALTDTATIRIQVTDIAPDAVDDDYTVHQGQTLQVPAATGALANDSDADGDPLATRIDVHTAPQHGSVSLTSDGSFVYSPHAGYVGADSFDYVLSDGALTDTATIRIQVTDTAPVAVDDDYTVHQGQTLQVLALTGALANDSDADGDPLTTQRDINTAPQHGSVSLNSDGSFVYSPHAGYVGTDSFDYVLSDGALTDTATIRIQVTDIAPVAVDDDYTVHQGQTLQVPAATGALANDSDADGDPLTMQRDINTAPQHGSVSLSSDGSFVYSPHAGYVGADSFDYVLSDGAFTDTATIRIQVTDIAPDAVDDDYTVHQGQTLQVPAATGALANDSDADGDPLTTRIDVHTAPQHGSVSLSSDGSFVYSPHAGYVGADSFDYVLSDGALTDTATIRIHVTDTAPDAVDDDYTVHQGQTLQVPPLTGVLANDSDADGDGLTTQIDINTVPQHGSVSLNSDGSFVYSPHAGYVGADSFDYVLSDGALTDTATIRIQVTDTAPDAADDSYHVRRGQTLTVPAATGVLANDSDADGDTLSVALNAPPQHGTLSFNGDGGFAYTPDAGFVGTDGFSYLLDDGALTDPATVSIEVTDAVPSAVDDTASGDEDSSITGNVLTNDSDPEGDTLAARLVSHPAHGILSLDADGAFSYTPNPDFNGSDSFTYRANDGQSDSNVAVVSLTVDPVNDAPVAVDDSANTSEDTAIVLQVLANDTDVDSSTLTVVSLTTPVHGSAVLNADGTVTYTPDANYSGADSFTYRVSDGQATSANIATVSLTVDPVNDAPVAVDDTANTSEDTAVVLDLVANDTDVENSTLTVISLTAPVHGSAVLNADGTVTYTPDANFSGTDSFTYRVSDGQATSANVATVSLTVDPVNDAPVAVDDTANTSEGTAVVLDLVANDTDVENSTLTVASLTAPVHGSAVLNADGTVTYTPDANYSGADSFTYRASDGQATSANTATVSLIVDPVNDAPVAVDDAANTSEDTAIVLQVLTNDTDVENSPLTVVSLTAPAHGSAVLNADGTVTYTPAANYSGTDSFTYRASDGQTTSVNTATVSLTVDPVNDAPVAVDDSANTSEDIAVVLQVLANDTDVDSSTLTVVSLTAPVHGSAVLNADGTVTYTPDANFSGTDSFTYRVSDGQTASANVATVSLTVDPVNDAPVAVDDSANTSEDTAIVLQVLANDTDVDSSPLTVVSLTAPVHGSAVLNADGTVTYTPDANFSGTDSFTYRVSDGQTTSANTATVSLTVDPVNDAPVAVDDTANTSEDTAIVLQVLANDTDVDSSPLTVVSLTAPVHGSAVLNADGTVTYTPDANYSGADSFTYRVSDGSLDSLSSATVTVEVGAVNNPPVAVDETATTPEDTAIVLQVLANDTDVDSSTLTVVSLTAPVHGSAVLNADGTVTYTPDANFSGTDSFTYRVSDGQATSANTATVSLTVDPVNDAPVAVDDAATTSEDTAIVLQVLTNDTDVDSSTLTVVSLTAPVHGSAVLNADGTVTYTPDANYSGADSFTYRASDGQTTSANTATVRLIVHPVNAAPVAVDDTANTSEDTAMVLQVLANDTDVENSPLTVVSLTAPVHGTAVLNADGTVTYTPAANYSGTDSFTYRASDGQTTSVNTATVTLTVDPVNDAPVAVDDSANTSEDIAVVLQVLANDTDVSSTLTVVSLTAPVHGSAVLNADGTVTYTPDANFSGTDSFTYRVSDGQATSANVATVSLTVDPVNDAPVAVDDSANTSEDTAIVLQVLTNDTDVDSSTLTVVSLTAPVHGSAVLNADGTVTYTPDANYSGTDSFTYRVSDGQTTSANTATVSLTVDPVNDAPVAVDDTANTSEDTPIVLQVLTNDTDVDSSPLTVVSLTAPVHGNAVLNADGTVTYTPDANYSGADSFTYRASDGSLDSPSPATVTVEVGAVNNPPVAVDETATTPEDTAIVLQVLANDTDVDSSTLTVVSLTAPVHGSAVLNADGTVTYTPDANFSGTDSFTYRVSDGQATSANTATVSLTVDPVNDAPVAVDDSANTSEDTAVVLDLVANDTDVENNTLTVVSLTAPVHGSAVLNIDGTVTYAPDANFSGTDSFTYRVSDGQATSANTATVSLTVDPVNDAPVAVDDTANTSEDTAVVLDLVANDTDVESSPLTVVSLTAPVHGSAVLNVDGTVTYTPDANYSGTDSFTYRVSDGSLDSPSPATVTVEVGAVNNPPVAVDETATTPEDTAIVLQVLANDTDVDSSTLTVVSLTAPVHGSAVLNVDGTVTYTPDANFSGTDSFTYRVSDGQTTSANTATVSLTVDPVNDAPVAVDDTANTSEDTAVVLDLVANDTDVESSPLTVVSLTAPVHGSAVLNVDGTVTYTPDANYSGADSFTYRVSDGSLDSPSPATVTVEVGRSTTRPWQWTKPPPRRKIPRSFCRSWPTTPTWTAAS</sequence>
<dbReference type="Gene3D" id="2.180.10.10">
    <property type="entry name" value="RHS repeat-associated core"/>
    <property type="match status" value="2"/>
</dbReference>
<feature type="region of interest" description="Disordered" evidence="2">
    <location>
        <begin position="3673"/>
        <end position="3697"/>
    </location>
</feature>
<dbReference type="NCBIfam" id="TIGR01643">
    <property type="entry name" value="YD_repeat_2x"/>
    <property type="match status" value="6"/>
</dbReference>
<dbReference type="InterPro" id="IPR008965">
    <property type="entry name" value="CBM2/CBM3_carb-bd_dom_sf"/>
</dbReference>
<dbReference type="CDD" id="cd08547">
    <property type="entry name" value="Type_II_cohesin"/>
    <property type="match status" value="1"/>
</dbReference>
<feature type="compositionally biased region" description="Polar residues" evidence="2">
    <location>
        <begin position="3684"/>
        <end position="3693"/>
    </location>
</feature>
<dbReference type="InterPro" id="IPR010221">
    <property type="entry name" value="VCBS_dom"/>
</dbReference>
<proteinExistence type="predicted"/>
<dbReference type="NCBIfam" id="TIGR01965">
    <property type="entry name" value="VCBS_repeat"/>
    <property type="match status" value="1"/>
</dbReference>
<dbReference type="NCBIfam" id="TIGR03696">
    <property type="entry name" value="Rhs_assc_core"/>
    <property type="match status" value="1"/>
</dbReference>
<dbReference type="EMBL" id="JADJOT010000011">
    <property type="protein sequence ID" value="MBK7955885.1"/>
    <property type="molecule type" value="Genomic_DNA"/>
</dbReference>
<dbReference type="Proteomes" id="UP000706151">
    <property type="component" value="Unassembled WGS sequence"/>
</dbReference>
<reference evidence="4 5" key="1">
    <citation type="submission" date="2020-10" db="EMBL/GenBank/DDBJ databases">
        <title>Connecting structure to function with the recovery of over 1000 high-quality activated sludge metagenome-assembled genomes encoding full-length rRNA genes using long-read sequencing.</title>
        <authorList>
            <person name="Singleton C.M."/>
            <person name="Petriglieri F."/>
            <person name="Kristensen J.M."/>
            <person name="Kirkegaard R.H."/>
            <person name="Michaelsen T.Y."/>
            <person name="Andersen M.H."/>
            <person name="Karst S.M."/>
            <person name="Dueholm M.S."/>
            <person name="Nielsen P.H."/>
            <person name="Albertsen M."/>
        </authorList>
    </citation>
    <scope>NUCLEOTIDE SEQUENCE [LARGE SCALE GENOMIC DNA]</scope>
    <source>
        <strain evidence="4">Fred_18-Q3-R57-64_BAT3C.720</strain>
    </source>
</reference>
<dbReference type="NCBIfam" id="NF012211">
    <property type="entry name" value="tand_rpt_95"/>
    <property type="match status" value="27"/>
</dbReference>
<dbReference type="Gene3D" id="2.60.120.380">
    <property type="match status" value="1"/>
</dbReference>